<dbReference type="EMBL" id="JAUHTR010000008">
    <property type="protein sequence ID" value="MDN4526036.1"/>
    <property type="molecule type" value="Genomic_DNA"/>
</dbReference>
<sequence>MKKRPMLFSALLAGVTVISAWYWASTHQERMLNDYTNEKYGFDVEDIGNKGNHSNQYTVKRKDKPEDVFTIEASSQKFSSYIEYDNYAETEIIHEFNQQHKKSKENQRLEQLGFHHSHVTHYYGNGDEVNKRKIHDLKTALFLYQDKAMNESDASRFLEAIPIIESIKEKLTPTGNDLVRVAVFNSRYYPSLYKNDTENVPIKGAVKFSTKQLESVQTMEEARKAIENGSYN</sequence>
<dbReference type="RefSeq" id="WP_301167050.1">
    <property type="nucleotide sequence ID" value="NZ_JAUHTR010000008.1"/>
</dbReference>
<keyword evidence="2" id="KW-1185">Reference proteome</keyword>
<protein>
    <submittedName>
        <fullName evidence="1">Uncharacterized protein</fullName>
    </submittedName>
</protein>
<accession>A0ABT8HZ31</accession>
<name>A0ABT8HZ31_9BACL</name>
<comment type="caution">
    <text evidence="1">The sequence shown here is derived from an EMBL/GenBank/DDBJ whole genome shotgun (WGS) entry which is preliminary data.</text>
</comment>
<dbReference type="Proteomes" id="UP001172721">
    <property type="component" value="Unassembled WGS sequence"/>
</dbReference>
<organism evidence="1 2">
    <name type="scientific">Fictibacillus fluitans</name>
    <dbReference type="NCBI Taxonomy" id="3058422"/>
    <lineage>
        <taxon>Bacteria</taxon>
        <taxon>Bacillati</taxon>
        <taxon>Bacillota</taxon>
        <taxon>Bacilli</taxon>
        <taxon>Bacillales</taxon>
        <taxon>Fictibacillaceae</taxon>
        <taxon>Fictibacillus</taxon>
    </lineage>
</organism>
<evidence type="ECO:0000313" key="1">
    <source>
        <dbReference type="EMBL" id="MDN4526036.1"/>
    </source>
</evidence>
<gene>
    <name evidence="1" type="ORF">QYB97_16245</name>
</gene>
<evidence type="ECO:0000313" key="2">
    <source>
        <dbReference type="Proteomes" id="UP001172721"/>
    </source>
</evidence>
<reference evidence="1" key="1">
    <citation type="submission" date="2023-07" db="EMBL/GenBank/DDBJ databases">
        <title>Fictibacillus sp. isolated from freshwater pond.</title>
        <authorList>
            <person name="Kirdat K."/>
            <person name="Bhat A."/>
            <person name="Mourya A."/>
            <person name="Yadav A."/>
        </authorList>
    </citation>
    <scope>NUCLEOTIDE SEQUENCE</scope>
    <source>
        <strain evidence="1">NE201</strain>
    </source>
</reference>
<proteinExistence type="predicted"/>